<feature type="signal peptide" evidence="1">
    <location>
        <begin position="1"/>
        <end position="21"/>
    </location>
</feature>
<evidence type="ECO:0000313" key="3">
    <source>
        <dbReference type="Proteomes" id="UP000236721"/>
    </source>
</evidence>
<dbReference type="AlphaFoldDB" id="A0A1H5UPW1"/>
<sequence>MKTLALIGILTTILVSPMTYASNGNGSGGGKVFGNAVQCQLRSGKVEYIPRTMCEVYRGTVIQS</sequence>
<keyword evidence="1" id="KW-0732">Signal</keyword>
<name>A0A1H5UPW1_9VIBR</name>
<evidence type="ECO:0008006" key="4">
    <source>
        <dbReference type="Google" id="ProtNLM"/>
    </source>
</evidence>
<protein>
    <recommendedName>
        <fullName evidence="4">Hemolysin</fullName>
    </recommendedName>
</protein>
<accession>A0A1H5UPW1</accession>
<evidence type="ECO:0000256" key="1">
    <source>
        <dbReference type="SAM" id="SignalP"/>
    </source>
</evidence>
<organism evidence="2 3">
    <name type="scientific">Vibrio hangzhouensis</name>
    <dbReference type="NCBI Taxonomy" id="462991"/>
    <lineage>
        <taxon>Bacteria</taxon>
        <taxon>Pseudomonadati</taxon>
        <taxon>Pseudomonadota</taxon>
        <taxon>Gammaproteobacteria</taxon>
        <taxon>Vibrionales</taxon>
        <taxon>Vibrionaceae</taxon>
        <taxon>Vibrio</taxon>
    </lineage>
</organism>
<gene>
    <name evidence="2" type="ORF">SAMN04488244_103271</name>
</gene>
<reference evidence="3" key="1">
    <citation type="submission" date="2016-10" db="EMBL/GenBank/DDBJ databases">
        <authorList>
            <person name="Varghese N."/>
            <person name="Submissions S."/>
        </authorList>
    </citation>
    <scope>NUCLEOTIDE SEQUENCE [LARGE SCALE GENOMIC DNA]</scope>
    <source>
        <strain evidence="3">CGMCC 1.7062</strain>
    </source>
</reference>
<proteinExistence type="predicted"/>
<evidence type="ECO:0000313" key="2">
    <source>
        <dbReference type="EMBL" id="SEF77066.1"/>
    </source>
</evidence>
<feature type="chain" id="PRO_5009286388" description="Hemolysin" evidence="1">
    <location>
        <begin position="22"/>
        <end position="64"/>
    </location>
</feature>
<dbReference type="Proteomes" id="UP000236721">
    <property type="component" value="Unassembled WGS sequence"/>
</dbReference>
<dbReference type="EMBL" id="FNVG01000003">
    <property type="protein sequence ID" value="SEF77066.1"/>
    <property type="molecule type" value="Genomic_DNA"/>
</dbReference>
<keyword evidence="3" id="KW-1185">Reference proteome</keyword>